<proteinExistence type="predicted"/>
<evidence type="ECO:0000313" key="3">
    <source>
        <dbReference type="Proteomes" id="UP000478052"/>
    </source>
</evidence>
<keyword evidence="3" id="KW-1185">Reference proteome</keyword>
<dbReference type="OrthoDB" id="2186602at2759"/>
<dbReference type="GO" id="GO:0000993">
    <property type="term" value="F:RNA polymerase II complex binding"/>
    <property type="evidence" value="ECO:0007669"/>
    <property type="project" value="TreeGrafter"/>
</dbReference>
<accession>A0A6G0VXA1</accession>
<dbReference type="GO" id="GO:0032968">
    <property type="term" value="P:positive regulation of transcription elongation by RNA polymerase II"/>
    <property type="evidence" value="ECO:0007669"/>
    <property type="project" value="TreeGrafter"/>
</dbReference>
<dbReference type="Pfam" id="PF16050">
    <property type="entry name" value="CDC73_N"/>
    <property type="match status" value="1"/>
</dbReference>
<feature type="domain" description="Paf1 complex subunit Cdc73 N-terminal" evidence="1">
    <location>
        <begin position="1"/>
        <end position="121"/>
    </location>
</feature>
<comment type="caution">
    <text evidence="2">The sequence shown here is derived from an EMBL/GenBank/DDBJ whole genome shotgun (WGS) entry which is preliminary data.</text>
</comment>
<protein>
    <submittedName>
        <fullName evidence="2">Parafibromin isoform X2</fullName>
    </submittedName>
</protein>
<dbReference type="InterPro" id="IPR032041">
    <property type="entry name" value="Cdc73_N"/>
</dbReference>
<dbReference type="PANTHER" id="PTHR12466:SF8">
    <property type="entry name" value="PARAFIBROMIN"/>
    <property type="match status" value="1"/>
</dbReference>
<organism evidence="2 3">
    <name type="scientific">Aphis craccivora</name>
    <name type="common">Cowpea aphid</name>
    <dbReference type="NCBI Taxonomy" id="307492"/>
    <lineage>
        <taxon>Eukaryota</taxon>
        <taxon>Metazoa</taxon>
        <taxon>Ecdysozoa</taxon>
        <taxon>Arthropoda</taxon>
        <taxon>Hexapoda</taxon>
        <taxon>Insecta</taxon>
        <taxon>Pterygota</taxon>
        <taxon>Neoptera</taxon>
        <taxon>Paraneoptera</taxon>
        <taxon>Hemiptera</taxon>
        <taxon>Sternorrhyncha</taxon>
        <taxon>Aphidomorpha</taxon>
        <taxon>Aphidoidea</taxon>
        <taxon>Aphididae</taxon>
        <taxon>Aphidini</taxon>
        <taxon>Aphis</taxon>
        <taxon>Aphis</taxon>
    </lineage>
</organism>
<feature type="non-terminal residue" evidence="2">
    <location>
        <position position="122"/>
    </location>
</feature>
<dbReference type="EMBL" id="VUJU01011060">
    <property type="protein sequence ID" value="KAF0712092.1"/>
    <property type="molecule type" value="Genomic_DNA"/>
</dbReference>
<dbReference type="PANTHER" id="PTHR12466">
    <property type="entry name" value="CDC73 DOMAIN PROTEIN"/>
    <property type="match status" value="1"/>
</dbReference>
<dbReference type="GO" id="GO:0006368">
    <property type="term" value="P:transcription elongation by RNA polymerase II"/>
    <property type="evidence" value="ECO:0007669"/>
    <property type="project" value="InterPro"/>
</dbReference>
<dbReference type="InterPro" id="IPR007852">
    <property type="entry name" value="Cdc73/Parafibromin"/>
</dbReference>
<sequence>MADPLTFLRTYHINKKEIIIKDNHILFGDLSWSKNVKTNFLMFGSGKDGPPKEYYTLECLLFLLKNVTLTHPVYVRQAAAKNIPVVRRPDRKKLLAYLNGELSTSASIDRSAPLEIPTQVKF</sequence>
<reference evidence="2 3" key="1">
    <citation type="submission" date="2019-08" db="EMBL/GenBank/DDBJ databases">
        <title>Whole genome of Aphis craccivora.</title>
        <authorList>
            <person name="Voronova N.V."/>
            <person name="Shulinski R.S."/>
            <person name="Bandarenka Y.V."/>
            <person name="Zhorov D.G."/>
            <person name="Warner D."/>
        </authorList>
    </citation>
    <scope>NUCLEOTIDE SEQUENCE [LARGE SCALE GENOMIC DNA]</scope>
    <source>
        <strain evidence="2">180601</strain>
        <tissue evidence="2">Whole Body</tissue>
    </source>
</reference>
<evidence type="ECO:0000259" key="1">
    <source>
        <dbReference type="Pfam" id="PF16050"/>
    </source>
</evidence>
<gene>
    <name evidence="2" type="ORF">FWK35_00021248</name>
</gene>
<dbReference type="AlphaFoldDB" id="A0A6G0VXA1"/>
<dbReference type="GO" id="GO:0016593">
    <property type="term" value="C:Cdc73/Paf1 complex"/>
    <property type="evidence" value="ECO:0007669"/>
    <property type="project" value="InterPro"/>
</dbReference>
<dbReference type="Proteomes" id="UP000478052">
    <property type="component" value="Unassembled WGS sequence"/>
</dbReference>
<evidence type="ECO:0000313" key="2">
    <source>
        <dbReference type="EMBL" id="KAF0712092.1"/>
    </source>
</evidence>
<name>A0A6G0VXA1_APHCR</name>